<evidence type="ECO:0000256" key="5">
    <source>
        <dbReference type="ARBA" id="ARBA00022967"/>
    </source>
</evidence>
<evidence type="ECO:0000259" key="6">
    <source>
        <dbReference type="PROSITE" id="PS50893"/>
    </source>
</evidence>
<comment type="caution">
    <text evidence="7">The sequence shown here is derived from an EMBL/GenBank/DDBJ whole genome shotgun (WGS) entry which is preliminary data.</text>
</comment>
<reference evidence="7 8" key="1">
    <citation type="journal article" date="2016" name="Int. J. Syst. Evol. Microbiol.">
        <title>Labrenzia salina sp. nov., isolated from the rhizosphere of the halophyte Arthrocnemum macrostachyum.</title>
        <authorList>
            <person name="Camacho M."/>
            <person name="Redondo-Gomez S."/>
            <person name="Rodriguez-Llorente I."/>
            <person name="Rohde M."/>
            <person name="Sproer C."/>
            <person name="Schumann P."/>
            <person name="Klenk H.P."/>
            <person name="Montero-Calasanz M.D.C."/>
        </authorList>
    </citation>
    <scope>NUCLEOTIDE SEQUENCE [LARGE SCALE GENOMIC DNA]</scope>
    <source>
        <strain evidence="7 8">DSM 29163</strain>
    </source>
</reference>
<dbReference type="SMART" id="SM00382">
    <property type="entry name" value="AAA"/>
    <property type="match status" value="1"/>
</dbReference>
<evidence type="ECO:0000256" key="2">
    <source>
        <dbReference type="ARBA" id="ARBA00022448"/>
    </source>
</evidence>
<dbReference type="SUPFAM" id="SSF52540">
    <property type="entry name" value="P-loop containing nucleoside triphosphate hydrolases"/>
    <property type="match status" value="1"/>
</dbReference>
<dbReference type="InterPro" id="IPR003593">
    <property type="entry name" value="AAA+_ATPase"/>
</dbReference>
<keyword evidence="4 7" id="KW-0067">ATP-binding</keyword>
<dbReference type="PROSITE" id="PS50893">
    <property type="entry name" value="ABC_TRANSPORTER_2"/>
    <property type="match status" value="1"/>
</dbReference>
<dbReference type="RefSeq" id="WP_265963631.1">
    <property type="nucleotide sequence ID" value="NZ_JAPEVI010000003.1"/>
</dbReference>
<dbReference type="InterPro" id="IPR027417">
    <property type="entry name" value="P-loop_NTPase"/>
</dbReference>
<dbReference type="PANTHER" id="PTHR24220">
    <property type="entry name" value="IMPORT ATP-BINDING PROTEIN"/>
    <property type="match status" value="1"/>
</dbReference>
<dbReference type="PANTHER" id="PTHR24220:SF689">
    <property type="entry name" value="LIPOPROTEIN-RELEASING SYSTEM ATP-BINDING PROTEIN LOLD"/>
    <property type="match status" value="1"/>
</dbReference>
<evidence type="ECO:0000313" key="8">
    <source>
        <dbReference type="Proteomes" id="UP001300261"/>
    </source>
</evidence>
<evidence type="ECO:0000256" key="1">
    <source>
        <dbReference type="ARBA" id="ARBA00005417"/>
    </source>
</evidence>
<dbReference type="GO" id="GO:0005524">
    <property type="term" value="F:ATP binding"/>
    <property type="evidence" value="ECO:0007669"/>
    <property type="project" value="UniProtKB-KW"/>
</dbReference>
<keyword evidence="8" id="KW-1185">Reference proteome</keyword>
<dbReference type="Gene3D" id="3.40.50.300">
    <property type="entry name" value="P-loop containing nucleotide triphosphate hydrolases"/>
    <property type="match status" value="1"/>
</dbReference>
<dbReference type="InterPro" id="IPR003439">
    <property type="entry name" value="ABC_transporter-like_ATP-bd"/>
</dbReference>
<keyword evidence="2" id="KW-0813">Transport</keyword>
<dbReference type="Pfam" id="PF00005">
    <property type="entry name" value="ABC_tran"/>
    <property type="match status" value="1"/>
</dbReference>
<keyword evidence="5" id="KW-1278">Translocase</keyword>
<protein>
    <submittedName>
        <fullName evidence="7">ABC transporter ATP-binding protein</fullName>
    </submittedName>
</protein>
<evidence type="ECO:0000313" key="7">
    <source>
        <dbReference type="EMBL" id="MCX2723877.1"/>
    </source>
</evidence>
<dbReference type="CDD" id="cd03255">
    <property type="entry name" value="ABC_MJ0796_LolCDE_FtsE"/>
    <property type="match status" value="1"/>
</dbReference>
<dbReference type="Proteomes" id="UP001300261">
    <property type="component" value="Unassembled WGS sequence"/>
</dbReference>
<name>A0ABT3R4G0_9HYPH</name>
<organism evidence="7 8">
    <name type="scientific">Roseibium salinum</name>
    <dbReference type="NCBI Taxonomy" id="1604349"/>
    <lineage>
        <taxon>Bacteria</taxon>
        <taxon>Pseudomonadati</taxon>
        <taxon>Pseudomonadota</taxon>
        <taxon>Alphaproteobacteria</taxon>
        <taxon>Hyphomicrobiales</taxon>
        <taxon>Stappiaceae</taxon>
        <taxon>Roseibium</taxon>
    </lineage>
</organism>
<sequence>MSAAADTGSPAPLLEARSLTRILPAVVPVTLVKDVDFRIGAAEFVAITGPSGSGKSSLLYLLGLLDRPTEGHVLIAGQDTGDMSASELARMRLEKLGFVFQFHFLLPEFSALENVMIPMQKLGKLGPARQKDHATDLLASLGLGDFLHRRPDQLSGGQRQRVAVARALANSPDLILADEPTGSLDSASTEQVFESLQKIVDTQKTTVVAVTHDLELAGRMERRIHLVDGRIDYDRQQGSS</sequence>
<evidence type="ECO:0000256" key="3">
    <source>
        <dbReference type="ARBA" id="ARBA00022741"/>
    </source>
</evidence>
<dbReference type="PROSITE" id="PS00211">
    <property type="entry name" value="ABC_TRANSPORTER_1"/>
    <property type="match status" value="1"/>
</dbReference>
<proteinExistence type="inferred from homology"/>
<comment type="similarity">
    <text evidence="1">Belongs to the ABC transporter superfamily.</text>
</comment>
<accession>A0ABT3R4G0</accession>
<feature type="domain" description="ABC transporter" evidence="6">
    <location>
        <begin position="14"/>
        <end position="240"/>
    </location>
</feature>
<dbReference type="InterPro" id="IPR017911">
    <property type="entry name" value="MacB-like_ATP-bd"/>
</dbReference>
<evidence type="ECO:0000256" key="4">
    <source>
        <dbReference type="ARBA" id="ARBA00022840"/>
    </source>
</evidence>
<dbReference type="EMBL" id="JAPEVI010000003">
    <property type="protein sequence ID" value="MCX2723877.1"/>
    <property type="molecule type" value="Genomic_DNA"/>
</dbReference>
<dbReference type="InterPro" id="IPR015854">
    <property type="entry name" value="ABC_transpr_LolD-like"/>
</dbReference>
<dbReference type="InterPro" id="IPR017871">
    <property type="entry name" value="ABC_transporter-like_CS"/>
</dbReference>
<gene>
    <name evidence="7" type="ORF">ON753_16110</name>
</gene>
<keyword evidence="3" id="KW-0547">Nucleotide-binding</keyword>